<dbReference type="InterPro" id="IPR054440">
    <property type="entry name" value="Gp32-like"/>
</dbReference>
<organism evidence="1 2">
    <name type="scientific">Novosphingobium fuchskuhlense</name>
    <dbReference type="NCBI Taxonomy" id="1117702"/>
    <lineage>
        <taxon>Bacteria</taxon>
        <taxon>Pseudomonadati</taxon>
        <taxon>Pseudomonadota</taxon>
        <taxon>Alphaproteobacteria</taxon>
        <taxon>Sphingomonadales</taxon>
        <taxon>Sphingomonadaceae</taxon>
        <taxon>Novosphingobium</taxon>
    </lineage>
</organism>
<dbReference type="STRING" id="1117702.AQZ52_10920"/>
<dbReference type="EMBL" id="LLZS01000007">
    <property type="protein sequence ID" value="KUR71175.1"/>
    <property type="molecule type" value="Genomic_DNA"/>
</dbReference>
<dbReference type="AlphaFoldDB" id="A0A117UUM8"/>
<dbReference type="Proteomes" id="UP000058012">
    <property type="component" value="Unassembled WGS sequence"/>
</dbReference>
<keyword evidence="2" id="KW-1185">Reference proteome</keyword>
<proteinExistence type="predicted"/>
<accession>A0A117UUM8</accession>
<dbReference type="Pfam" id="PF22764">
    <property type="entry name" value="E217_Gp32"/>
    <property type="match status" value="1"/>
</dbReference>
<name>A0A117UUM8_9SPHN</name>
<sequence>MNTRTLTSANAKLLLAVDTIFPIPIQIAGFSTDDMTDMDAITPKETMMGIDGRLSAGFVPVPVTQNITLQADSSSIDFFENWFTFEQQARETYFASGSLLIPGTQKGYAMTRGVLTGYVPIPALRKTAQPRRFSIIWQSVTPAPAF</sequence>
<dbReference type="RefSeq" id="WP_067910387.1">
    <property type="nucleotide sequence ID" value="NZ_KQ954245.1"/>
</dbReference>
<evidence type="ECO:0000313" key="1">
    <source>
        <dbReference type="EMBL" id="KUR71175.1"/>
    </source>
</evidence>
<dbReference type="OrthoDB" id="7506990at2"/>
<comment type="caution">
    <text evidence="1">The sequence shown here is derived from an EMBL/GenBank/DDBJ whole genome shotgun (WGS) entry which is preliminary data.</text>
</comment>
<reference evidence="1 2" key="1">
    <citation type="submission" date="2015-10" db="EMBL/GenBank/DDBJ databases">
        <title>Draft genome sequence of Novosphingobium fuchskuhlense DSM 25065 isolated from a surface water sample of the southwest basin of Lake Grosse Fuchskuhle.</title>
        <authorList>
            <person name="Ruckert C."/>
            <person name="Winkler A."/>
            <person name="Glaeser J."/>
            <person name="Grossart H.-P."/>
            <person name="Kalinowski J."/>
            <person name="Glaeser S."/>
        </authorList>
    </citation>
    <scope>NUCLEOTIDE SEQUENCE [LARGE SCALE GENOMIC DNA]</scope>
    <source>
        <strain evidence="1 2">FNE08-7</strain>
    </source>
</reference>
<gene>
    <name evidence="1" type="ORF">AQZ52_10920</name>
</gene>
<protein>
    <submittedName>
        <fullName evidence="1">Uncharacterized protein</fullName>
    </submittedName>
</protein>
<evidence type="ECO:0000313" key="2">
    <source>
        <dbReference type="Proteomes" id="UP000058012"/>
    </source>
</evidence>